<dbReference type="Gene3D" id="3.30.110.170">
    <property type="entry name" value="Protein of unknown function (DUF541), domain 1"/>
    <property type="match status" value="1"/>
</dbReference>
<dbReference type="PANTHER" id="PTHR34387">
    <property type="entry name" value="SLR1258 PROTEIN"/>
    <property type="match status" value="1"/>
</dbReference>
<dbReference type="InterPro" id="IPR052022">
    <property type="entry name" value="26kDa_periplasmic_antigen"/>
</dbReference>
<gene>
    <name evidence="2" type="ORF">EHV23_00405</name>
</gene>
<feature type="region of interest" description="Disordered" evidence="1">
    <location>
        <begin position="339"/>
        <end position="365"/>
    </location>
</feature>
<reference evidence="2 3" key="1">
    <citation type="submission" date="2018-11" db="EMBL/GenBank/DDBJ databases">
        <title>Genome sequencing of Lautropia sp. KCOM 2505 (= ChDC F240).</title>
        <authorList>
            <person name="Kook J.-K."/>
            <person name="Park S.-N."/>
            <person name="Lim Y.K."/>
        </authorList>
    </citation>
    <scope>NUCLEOTIDE SEQUENCE [LARGE SCALE GENOMIC DNA]</scope>
    <source>
        <strain evidence="2 3">KCOM 2505</strain>
    </source>
</reference>
<organism evidence="2 3">
    <name type="scientific">Lautropia dentalis</name>
    <dbReference type="NCBI Taxonomy" id="2490857"/>
    <lineage>
        <taxon>Bacteria</taxon>
        <taxon>Pseudomonadati</taxon>
        <taxon>Pseudomonadota</taxon>
        <taxon>Betaproteobacteria</taxon>
        <taxon>Burkholderiales</taxon>
        <taxon>Burkholderiaceae</taxon>
        <taxon>Lautropia</taxon>
    </lineage>
</organism>
<dbReference type="Gene3D" id="3.30.70.2970">
    <property type="entry name" value="Protein of unknown function (DUF541), domain 2"/>
    <property type="match status" value="1"/>
</dbReference>
<proteinExistence type="predicted"/>
<evidence type="ECO:0000313" key="3">
    <source>
        <dbReference type="Proteomes" id="UP000270261"/>
    </source>
</evidence>
<name>A0A3R8NBJ0_9BURK</name>
<protein>
    <submittedName>
        <fullName evidence="2">DUF541 domain-containing protein</fullName>
    </submittedName>
</protein>
<keyword evidence="3" id="KW-1185">Reference proteome</keyword>
<evidence type="ECO:0000256" key="1">
    <source>
        <dbReference type="SAM" id="MobiDB-lite"/>
    </source>
</evidence>
<evidence type="ECO:0000313" key="2">
    <source>
        <dbReference type="EMBL" id="RRN44795.1"/>
    </source>
</evidence>
<comment type="caution">
    <text evidence="2">The sequence shown here is derived from an EMBL/GenBank/DDBJ whole genome shotgun (WGS) entry which is preliminary data.</text>
</comment>
<dbReference type="InterPro" id="IPR007497">
    <property type="entry name" value="SIMPL/DUF541"/>
</dbReference>
<dbReference type="Pfam" id="PF04402">
    <property type="entry name" value="SIMPL"/>
    <property type="match status" value="1"/>
</dbReference>
<dbReference type="PANTHER" id="PTHR34387:SF1">
    <property type="entry name" value="PERIPLASMIC IMMUNOGENIC PROTEIN"/>
    <property type="match status" value="1"/>
</dbReference>
<dbReference type="GO" id="GO:0006974">
    <property type="term" value="P:DNA damage response"/>
    <property type="evidence" value="ECO:0007669"/>
    <property type="project" value="TreeGrafter"/>
</dbReference>
<feature type="compositionally biased region" description="Polar residues" evidence="1">
    <location>
        <begin position="350"/>
        <end position="365"/>
    </location>
</feature>
<dbReference type="Proteomes" id="UP000270261">
    <property type="component" value="Unassembled WGS sequence"/>
</dbReference>
<dbReference type="EMBL" id="RRUE01000001">
    <property type="protein sequence ID" value="RRN44795.1"/>
    <property type="molecule type" value="Genomic_DNA"/>
</dbReference>
<dbReference type="AlphaFoldDB" id="A0A3R8NBJ0"/>
<sequence length="365" mass="39209">MDTIRRIACMPPEQAASRHTIACIPPEQTAVPSHHRLYPSGADGRHSYHRLYIPLRQTVAIHTIAPVSLRGSSYVSACRGRSYTYHLPNVSPLSIRELTMASNHHASRQTATAHHTRLTLPRTAHGRAAHTPTLRTQAARLVAGLIAAGSTAAWAAGPSVDLEASASQRVPNDEMRVQLVKESSGKNLETLNTQVIEAINAALDRAKGSPGVRAWASGINTSPEWTQNGKRDGWQVRGNLTLEGTDTAAVARLAGQLASSLQLDGVTYQLSTPRRRAEENRLIKEAVDAFRARAAATAEAFGYKSYEIKQIKLGTSHHSEGNNDGVVAFAAAPRMARDEGSMPSLADQGGDTTITLTASGTIELR</sequence>
<accession>A0A3R8NBJ0</accession>